<evidence type="ECO:0000313" key="2">
    <source>
        <dbReference type="Proteomes" id="UP000186601"/>
    </source>
</evidence>
<comment type="caution">
    <text evidence="1">The sequence shown here is derived from an EMBL/GenBank/DDBJ whole genome shotgun (WGS) entry which is preliminary data.</text>
</comment>
<gene>
    <name evidence="1" type="ORF">PHLCEN_2v2574</name>
</gene>
<dbReference type="EMBL" id="MLYV02000239">
    <property type="protein sequence ID" value="PSS30887.1"/>
    <property type="molecule type" value="Genomic_DNA"/>
</dbReference>
<dbReference type="AlphaFoldDB" id="A0A2R6RLI2"/>
<accession>A0A2R6RLI2</accession>
<protein>
    <submittedName>
        <fullName evidence="1">Uncharacterized protein</fullName>
    </submittedName>
</protein>
<name>A0A2R6RLI2_9APHY</name>
<dbReference type="Proteomes" id="UP000186601">
    <property type="component" value="Unassembled WGS sequence"/>
</dbReference>
<proteinExistence type="predicted"/>
<dbReference type="OrthoDB" id="2909098at2759"/>
<keyword evidence="2" id="KW-1185">Reference proteome</keyword>
<evidence type="ECO:0000313" key="1">
    <source>
        <dbReference type="EMBL" id="PSS30887.1"/>
    </source>
</evidence>
<organism evidence="1 2">
    <name type="scientific">Hermanssonia centrifuga</name>
    <dbReference type="NCBI Taxonomy" id="98765"/>
    <lineage>
        <taxon>Eukaryota</taxon>
        <taxon>Fungi</taxon>
        <taxon>Dikarya</taxon>
        <taxon>Basidiomycota</taxon>
        <taxon>Agaricomycotina</taxon>
        <taxon>Agaricomycetes</taxon>
        <taxon>Polyporales</taxon>
        <taxon>Meruliaceae</taxon>
        <taxon>Hermanssonia</taxon>
    </lineage>
</organism>
<reference evidence="1 2" key="1">
    <citation type="submission" date="2018-02" db="EMBL/GenBank/DDBJ databases">
        <title>Genome sequence of the basidiomycete white-rot fungus Phlebia centrifuga.</title>
        <authorList>
            <person name="Granchi Z."/>
            <person name="Peng M."/>
            <person name="de Vries R.P."/>
            <person name="Hilden K."/>
            <person name="Makela M.R."/>
            <person name="Grigoriev I."/>
            <person name="Riley R."/>
        </authorList>
    </citation>
    <scope>NUCLEOTIDE SEQUENCE [LARGE SCALE GENOMIC DNA]</scope>
    <source>
        <strain evidence="1 2">FBCC195</strain>
    </source>
</reference>
<sequence>MTSYAKCSYQEKAYVDKTASDMSKWAIAGEAQLDALRETPEARDAAIQRLVEAGIIDPTNRQWPKKEDAANYISYWSDVSAKTPTSTDESALVAHAAVTAGWALLDYEIAFKPERVQYAIMERCAELLQKAMPPRPTVPGVPSIPGVRGIPGVRVAVDVVRGSSTDELQTVRPHSIIPKALSAGEIQSFMGQPDLLHGRKFLMSPDTEDEAMFEVVSYTRARDKSLRFEILFEDCDDSSLTIDQEEMNSMLEESYIYPSSST</sequence>